<dbReference type="RefSeq" id="WP_073079351.1">
    <property type="nucleotide sequence ID" value="NZ_FQXV01000008.1"/>
</dbReference>
<accession>A0A1M5YE79</accession>
<protein>
    <recommendedName>
        <fullName evidence="1">GTPase-associated system helical domain-containing protein</fullName>
    </recommendedName>
</protein>
<reference evidence="2 3" key="1">
    <citation type="submission" date="2016-11" db="EMBL/GenBank/DDBJ databases">
        <authorList>
            <person name="Jaros S."/>
            <person name="Januszkiewicz K."/>
            <person name="Wedrychowicz H."/>
        </authorList>
    </citation>
    <scope>NUCLEOTIDE SEQUENCE [LARGE SCALE GENOMIC DNA]</scope>
    <source>
        <strain evidence="2 3">DSM 10068</strain>
    </source>
</reference>
<dbReference type="OrthoDB" id="2081623at2"/>
<dbReference type="AlphaFoldDB" id="A0A1M5YE79"/>
<organism evidence="2 3">
    <name type="scientific">Sporobacter termitidis DSM 10068</name>
    <dbReference type="NCBI Taxonomy" id="1123282"/>
    <lineage>
        <taxon>Bacteria</taxon>
        <taxon>Bacillati</taxon>
        <taxon>Bacillota</taxon>
        <taxon>Clostridia</taxon>
        <taxon>Eubacteriales</taxon>
        <taxon>Oscillospiraceae</taxon>
        <taxon>Sporobacter</taxon>
    </lineage>
</organism>
<gene>
    <name evidence="2" type="ORF">SAMN02745823_02439</name>
</gene>
<dbReference type="Pfam" id="PF19994">
    <property type="entry name" value="GASH"/>
    <property type="match status" value="1"/>
</dbReference>
<keyword evidence="3" id="KW-1185">Reference proteome</keyword>
<dbReference type="Proteomes" id="UP000183995">
    <property type="component" value="Unassembled WGS sequence"/>
</dbReference>
<evidence type="ECO:0000259" key="1">
    <source>
        <dbReference type="Pfam" id="PF19994"/>
    </source>
</evidence>
<dbReference type="InterPro" id="IPR045523">
    <property type="entry name" value="GASH"/>
</dbReference>
<evidence type="ECO:0000313" key="2">
    <source>
        <dbReference type="EMBL" id="SHI10371.1"/>
    </source>
</evidence>
<feature type="domain" description="GTPase-associated system helical" evidence="1">
    <location>
        <begin position="184"/>
        <end position="350"/>
    </location>
</feature>
<evidence type="ECO:0000313" key="3">
    <source>
        <dbReference type="Proteomes" id="UP000183995"/>
    </source>
</evidence>
<sequence length="354" mass="40653">MKQFFSESYSTVCVDANREQLEMRWKGIEQYCGRKEFKICELVKMFYLLTVNDDFFQDFISVFNEIDISFSRNNKKELSVLAGNILVHLMEHADFKLDIIFTIICLSKYNIDVLIPQVIEKAYTIFGYLSAETREREMACKIISTKSLKEYALKLKDLAEMGTEEITGLATTINTIASSISMLMQNQSETKKAIEVYHEDSNILAWLFGNWSNDLGIALTKKIAQKDVALILAKELADLVSVMPGPYPIVSFLNKMLDLCKSDTKNYSLVEMVDAIDGDMKQSIIEKYNCTSETPENTPILFSIKSARDVNKPEVWKHVVSSRMGFEIDSIQNSILDWAFLMYFECMLIKRLEM</sequence>
<proteinExistence type="predicted"/>
<name>A0A1M5YE79_9FIRM</name>
<dbReference type="EMBL" id="FQXV01000008">
    <property type="protein sequence ID" value="SHI10371.1"/>
    <property type="molecule type" value="Genomic_DNA"/>
</dbReference>
<dbReference type="STRING" id="1123282.SAMN02745823_02439"/>